<gene>
    <name evidence="3" type="ORF">PCOR1329_LOCUS79487</name>
</gene>
<dbReference type="SUPFAM" id="SSF81301">
    <property type="entry name" value="Nucleotidyltransferase"/>
    <property type="match status" value="1"/>
</dbReference>
<accession>A0ABN9XXH3</accession>
<evidence type="ECO:0000256" key="1">
    <source>
        <dbReference type="SAM" id="MobiDB-lite"/>
    </source>
</evidence>
<feature type="compositionally biased region" description="Basic and acidic residues" evidence="1">
    <location>
        <begin position="117"/>
        <end position="128"/>
    </location>
</feature>
<dbReference type="Proteomes" id="UP001189429">
    <property type="component" value="Unassembled WGS sequence"/>
</dbReference>
<feature type="region of interest" description="Disordered" evidence="1">
    <location>
        <begin position="111"/>
        <end position="140"/>
    </location>
</feature>
<reference evidence="3" key="1">
    <citation type="submission" date="2023-10" db="EMBL/GenBank/DDBJ databases">
        <authorList>
            <person name="Chen Y."/>
            <person name="Shah S."/>
            <person name="Dougan E. K."/>
            <person name="Thang M."/>
            <person name="Chan C."/>
        </authorList>
    </citation>
    <scope>NUCLEOTIDE SEQUENCE [LARGE SCALE GENOMIC DNA]</scope>
</reference>
<dbReference type="Gene3D" id="3.10.20.30">
    <property type="match status" value="1"/>
</dbReference>
<dbReference type="InterPro" id="IPR043519">
    <property type="entry name" value="NT_sf"/>
</dbReference>
<dbReference type="Pfam" id="PF04607">
    <property type="entry name" value="RelA_SpoT"/>
    <property type="match status" value="1"/>
</dbReference>
<sequence length="508" mass="55515">MKVVAKDRETCWSCLGQIHRLLPPRPGRLSDYISSPKENLYMSLHTTVLMDGAPVEVYIKSTEMDWVADFGVAAYWRHGEDLALSGPGRALQEALRSTWLQEASDSLEQSLRSVEVTSKRESARRVQEQDSSAASMEREDLREDLRQDLEPLLEQVAQAACGCAGGREPCRGVCQVGGWSSSLGSVHRAYNEALREKVTVFTPTGRVVFLPRDATALDFAVWNLEEIRREGGATEPDRLREGQTVIVQLRGEGAVPPREWGGVHLRYLRTSRARAALVAARTEMLSEEEAAREGEEAVREELLLHSLDPDLLARLGGGVFAAVGRGALPVELVSAQVLALQLALPLGDAGYEYAEAALHAALPETAEASTALSFVMLVEDRPGVMREVVEAVREHGMDMRRFVAEPRGPGRCLIIVKVCVDCALRFGSLLHCVRYRTRPLLLQRVPAELAAPPAPGAPAAAARTPLGPWFEEAPAGLDPDQVREWKAEALKFALPAVPGRPPAAQANR</sequence>
<comment type="caution">
    <text evidence="3">The sequence shown here is derived from an EMBL/GenBank/DDBJ whole genome shotgun (WGS) entry which is preliminary data.</text>
</comment>
<keyword evidence="4" id="KW-1185">Reference proteome</keyword>
<dbReference type="PANTHER" id="PTHR21262:SF31">
    <property type="entry name" value="GTP PYROPHOSPHOKINASE"/>
    <property type="match status" value="1"/>
</dbReference>
<dbReference type="CDD" id="cd05399">
    <property type="entry name" value="NT_Rel-Spo_like"/>
    <property type="match status" value="1"/>
</dbReference>
<dbReference type="InterPro" id="IPR007685">
    <property type="entry name" value="RelA_SpoT"/>
</dbReference>
<name>A0ABN9XXH3_9DINO</name>
<organism evidence="3 4">
    <name type="scientific">Prorocentrum cordatum</name>
    <dbReference type="NCBI Taxonomy" id="2364126"/>
    <lineage>
        <taxon>Eukaryota</taxon>
        <taxon>Sar</taxon>
        <taxon>Alveolata</taxon>
        <taxon>Dinophyceae</taxon>
        <taxon>Prorocentrales</taxon>
        <taxon>Prorocentraceae</taxon>
        <taxon>Prorocentrum</taxon>
    </lineage>
</organism>
<dbReference type="Gene3D" id="3.30.460.10">
    <property type="entry name" value="Beta Polymerase, domain 2"/>
    <property type="match status" value="1"/>
</dbReference>
<proteinExistence type="predicted"/>
<dbReference type="SMART" id="SM00954">
    <property type="entry name" value="RelA_SpoT"/>
    <property type="match status" value="1"/>
</dbReference>
<feature type="domain" description="RelA/SpoT" evidence="2">
    <location>
        <begin position="2"/>
        <end position="82"/>
    </location>
</feature>
<protein>
    <recommendedName>
        <fullName evidence="2">RelA/SpoT domain-containing protein</fullName>
    </recommendedName>
</protein>
<evidence type="ECO:0000313" key="4">
    <source>
        <dbReference type="Proteomes" id="UP001189429"/>
    </source>
</evidence>
<dbReference type="EMBL" id="CAUYUJ010021167">
    <property type="protein sequence ID" value="CAK0903079.1"/>
    <property type="molecule type" value="Genomic_DNA"/>
</dbReference>
<evidence type="ECO:0000313" key="3">
    <source>
        <dbReference type="EMBL" id="CAK0903079.1"/>
    </source>
</evidence>
<dbReference type="PANTHER" id="PTHR21262">
    <property type="entry name" value="GUANOSINE-3',5'-BIS DIPHOSPHATE 3'-PYROPHOSPHOHYDROLASE"/>
    <property type="match status" value="1"/>
</dbReference>
<evidence type="ECO:0000259" key="2">
    <source>
        <dbReference type="SMART" id="SM00954"/>
    </source>
</evidence>
<dbReference type="InterPro" id="IPR012675">
    <property type="entry name" value="Beta-grasp_dom_sf"/>
</dbReference>